<dbReference type="AlphaFoldDB" id="A0AAD4HLM8"/>
<sequence>MSLSSIASLPLSRNLPGSLREGPNNCASIQNADRKHEVQAFMMALDRIDDDDDDQDLLFIQLSLDTVYASYAAAQNRVQQYTQLLTLLKCEEDLWAQRVEKAKYVLPEYQSRWVSNRQES</sequence>
<name>A0AAD4HLM8_9AGAM</name>
<keyword evidence="2" id="KW-1185">Reference proteome</keyword>
<accession>A0AAD4HLM8</accession>
<organism evidence="1 2">
    <name type="scientific">Suillus fuscotomentosus</name>
    <dbReference type="NCBI Taxonomy" id="1912939"/>
    <lineage>
        <taxon>Eukaryota</taxon>
        <taxon>Fungi</taxon>
        <taxon>Dikarya</taxon>
        <taxon>Basidiomycota</taxon>
        <taxon>Agaricomycotina</taxon>
        <taxon>Agaricomycetes</taxon>
        <taxon>Agaricomycetidae</taxon>
        <taxon>Boletales</taxon>
        <taxon>Suillineae</taxon>
        <taxon>Suillaceae</taxon>
        <taxon>Suillus</taxon>
    </lineage>
</organism>
<gene>
    <name evidence="1" type="ORF">F5891DRAFT_1186815</name>
</gene>
<dbReference type="EMBL" id="JABBWK010000018">
    <property type="protein sequence ID" value="KAG1902235.1"/>
    <property type="molecule type" value="Genomic_DNA"/>
</dbReference>
<comment type="caution">
    <text evidence="1">The sequence shown here is derived from an EMBL/GenBank/DDBJ whole genome shotgun (WGS) entry which is preliminary data.</text>
</comment>
<proteinExistence type="predicted"/>
<evidence type="ECO:0000313" key="2">
    <source>
        <dbReference type="Proteomes" id="UP001195769"/>
    </source>
</evidence>
<reference evidence="1" key="1">
    <citation type="journal article" date="2020" name="New Phytol.">
        <title>Comparative genomics reveals dynamic genome evolution in host specialist ectomycorrhizal fungi.</title>
        <authorList>
            <person name="Lofgren L.A."/>
            <person name="Nguyen N.H."/>
            <person name="Vilgalys R."/>
            <person name="Ruytinx J."/>
            <person name="Liao H.L."/>
            <person name="Branco S."/>
            <person name="Kuo A."/>
            <person name="LaButti K."/>
            <person name="Lipzen A."/>
            <person name="Andreopoulos W."/>
            <person name="Pangilinan J."/>
            <person name="Riley R."/>
            <person name="Hundley H."/>
            <person name="Na H."/>
            <person name="Barry K."/>
            <person name="Grigoriev I.V."/>
            <person name="Stajich J.E."/>
            <person name="Kennedy P.G."/>
        </authorList>
    </citation>
    <scope>NUCLEOTIDE SEQUENCE</scope>
    <source>
        <strain evidence="1">FC203</strain>
    </source>
</reference>
<protein>
    <submittedName>
        <fullName evidence="1">Uncharacterized protein</fullName>
    </submittedName>
</protein>
<evidence type="ECO:0000313" key="1">
    <source>
        <dbReference type="EMBL" id="KAG1902235.1"/>
    </source>
</evidence>
<dbReference type="Proteomes" id="UP001195769">
    <property type="component" value="Unassembled WGS sequence"/>
</dbReference>
<dbReference type="RefSeq" id="XP_041227810.1">
    <property type="nucleotide sequence ID" value="XM_041366743.1"/>
</dbReference>
<dbReference type="GeneID" id="64661041"/>